<evidence type="ECO:0000313" key="3">
    <source>
        <dbReference type="Proteomes" id="UP000632222"/>
    </source>
</evidence>
<proteinExistence type="predicted"/>
<gene>
    <name evidence="2" type="ORF">GCM10008938_46890</name>
</gene>
<protein>
    <recommendedName>
        <fullName evidence="4">DUF3375 domain-containing protein</fullName>
    </recommendedName>
</protein>
<feature type="region of interest" description="Disordered" evidence="1">
    <location>
        <begin position="139"/>
        <end position="203"/>
    </location>
</feature>
<dbReference type="Proteomes" id="UP000632222">
    <property type="component" value="Unassembled WGS sequence"/>
</dbReference>
<accession>A0ABQ2DEL1</accession>
<feature type="compositionally biased region" description="Basic and acidic residues" evidence="1">
    <location>
        <begin position="153"/>
        <end position="163"/>
    </location>
</feature>
<feature type="compositionally biased region" description="Polar residues" evidence="1">
    <location>
        <begin position="139"/>
        <end position="151"/>
    </location>
</feature>
<reference evidence="3" key="1">
    <citation type="journal article" date="2019" name="Int. J. Syst. Evol. Microbiol.">
        <title>The Global Catalogue of Microorganisms (GCM) 10K type strain sequencing project: providing services to taxonomists for standard genome sequencing and annotation.</title>
        <authorList>
            <consortium name="The Broad Institute Genomics Platform"/>
            <consortium name="The Broad Institute Genome Sequencing Center for Infectious Disease"/>
            <person name="Wu L."/>
            <person name="Ma J."/>
        </authorList>
    </citation>
    <scope>NUCLEOTIDE SEQUENCE [LARGE SCALE GENOMIC DNA]</scope>
    <source>
        <strain evidence="3">JCM 14370</strain>
    </source>
</reference>
<evidence type="ECO:0000313" key="2">
    <source>
        <dbReference type="EMBL" id="GGJ55349.1"/>
    </source>
</evidence>
<name>A0ABQ2DEL1_9DEIO</name>
<organism evidence="2 3">
    <name type="scientific">Deinococcus roseus</name>
    <dbReference type="NCBI Taxonomy" id="392414"/>
    <lineage>
        <taxon>Bacteria</taxon>
        <taxon>Thermotogati</taxon>
        <taxon>Deinococcota</taxon>
        <taxon>Deinococci</taxon>
        <taxon>Deinococcales</taxon>
        <taxon>Deinococcaceae</taxon>
        <taxon>Deinococcus</taxon>
    </lineage>
</organism>
<comment type="caution">
    <text evidence="2">The sequence shown here is derived from an EMBL/GenBank/DDBJ whole genome shotgun (WGS) entry which is preliminary data.</text>
</comment>
<dbReference type="EMBL" id="BMOD01000032">
    <property type="protein sequence ID" value="GGJ55349.1"/>
    <property type="molecule type" value="Genomic_DNA"/>
</dbReference>
<keyword evidence="3" id="KW-1185">Reference proteome</keyword>
<evidence type="ECO:0000256" key="1">
    <source>
        <dbReference type="SAM" id="MobiDB-lite"/>
    </source>
</evidence>
<evidence type="ECO:0008006" key="4">
    <source>
        <dbReference type="Google" id="ProtNLM"/>
    </source>
</evidence>
<sequence length="508" mass="56838">MLRRFSDGLSEWNAEDLKMFQQWQDFRRNRASRWQGVVHQLENQLQVTQLQAEKAEKVAELSGRIGALTQGIDNLALHLMQNPSLGAELAGLFRDLQTSQQDLEEARRVPIYPALSLHEDVTVRDLQDLLFLLTGTASQGTTDTSAESSGITREVEVSERQDPEMADPSLPAAPDEGHTASTWSEPAPETPVEPNQKDEPEPALPEIPEQQVDLQHAALPTPSLQGEVQRLLEALLPQPRSELLALMPRTAADWEQVDTHFKLRTLLSKLRLEQPDEEATAGLTRWYASFRHRDLQVLELIDPDLGSEKELAWLVLAAFLHSLHRWELPAGTGRYRVYFKNPRTCERIEQFLKHASTPVTVQELNRVLMLREDQLEAALLVLPFAKRLEDGRFVHQDHVAPISETPSLTVALPAAPIRDPNWDLILEVLDPRWNVLAESLASAGLPAPDDCHVDLHDGVQVTGNQALLLWTAQKVAVVENSEVTSSGHQTFSVQLPDLAGHLQKALHG</sequence>